<evidence type="ECO:0000256" key="6">
    <source>
        <dbReference type="ARBA" id="ARBA00022548"/>
    </source>
</evidence>
<evidence type="ECO:0000256" key="14">
    <source>
        <dbReference type="ARBA" id="ARBA00023098"/>
    </source>
</evidence>
<keyword evidence="7" id="KW-0808">Transferase</keyword>
<evidence type="ECO:0000256" key="12">
    <source>
        <dbReference type="ARBA" id="ARBA00022955"/>
    </source>
</evidence>
<keyword evidence="19" id="KW-1185">Reference proteome</keyword>
<evidence type="ECO:0000256" key="3">
    <source>
        <dbReference type="ARBA" id="ARBA00012958"/>
    </source>
</evidence>
<evidence type="ECO:0000256" key="5">
    <source>
        <dbReference type="ARBA" id="ARBA00022516"/>
    </source>
</evidence>
<dbReference type="PANTHER" id="PTHR13101">
    <property type="entry name" value="PHOSPHOMEVALONATE KINASE"/>
    <property type="match status" value="1"/>
</dbReference>
<dbReference type="WBParaSite" id="TCLT_0000562701-mRNA-1">
    <property type="protein sequence ID" value="TCLT_0000562701-mRNA-1"/>
    <property type="gene ID" value="TCLT_0000562701"/>
</dbReference>
<protein>
    <recommendedName>
        <fullName evidence="17">Phosphomevalonate kinase</fullName>
        <ecNumber evidence="3">2.7.4.2</ecNumber>
    </recommendedName>
</protein>
<evidence type="ECO:0000313" key="18">
    <source>
        <dbReference type="EMBL" id="VDN02881.1"/>
    </source>
</evidence>
<comment type="pathway">
    <text evidence="2">Isoprenoid biosynthesis; isopentenyl diphosphate biosynthesis via mevalonate pathway; isopentenyl diphosphate from (R)-mevalonate: step 2/3.</text>
</comment>
<keyword evidence="9" id="KW-0418">Kinase</keyword>
<evidence type="ECO:0000256" key="13">
    <source>
        <dbReference type="ARBA" id="ARBA00023011"/>
    </source>
</evidence>
<dbReference type="Pfam" id="PF04275">
    <property type="entry name" value="P-mevalo_kinase"/>
    <property type="match status" value="1"/>
</dbReference>
<evidence type="ECO:0000313" key="20">
    <source>
        <dbReference type="WBParaSite" id="TCLT_0000562701-mRNA-1"/>
    </source>
</evidence>
<keyword evidence="15" id="KW-1207">Sterol metabolism</keyword>
<evidence type="ECO:0000256" key="2">
    <source>
        <dbReference type="ARBA" id="ARBA00005017"/>
    </source>
</evidence>
<proteinExistence type="predicted"/>
<comment type="subcellular location">
    <subcellularLocation>
        <location evidence="1">Cytoplasm</location>
        <location evidence="1">Cytosol</location>
    </subcellularLocation>
</comment>
<dbReference type="InterPro" id="IPR005919">
    <property type="entry name" value="Pmev_kin_anim"/>
</dbReference>
<dbReference type="InterPro" id="IPR027417">
    <property type="entry name" value="P-loop_NTPase"/>
</dbReference>
<dbReference type="STRING" id="103827.A0A0N5CYU0"/>
<evidence type="ECO:0000256" key="1">
    <source>
        <dbReference type="ARBA" id="ARBA00004514"/>
    </source>
</evidence>
<dbReference type="Gene3D" id="3.40.50.300">
    <property type="entry name" value="P-loop containing nucleotide triphosphate hydrolases"/>
    <property type="match status" value="1"/>
</dbReference>
<evidence type="ECO:0000256" key="7">
    <source>
        <dbReference type="ARBA" id="ARBA00022679"/>
    </source>
</evidence>
<keyword evidence="5" id="KW-0444">Lipid biosynthesis</keyword>
<evidence type="ECO:0000256" key="4">
    <source>
        <dbReference type="ARBA" id="ARBA00022490"/>
    </source>
</evidence>
<dbReference type="SUPFAM" id="SSF52540">
    <property type="entry name" value="P-loop containing nucleoside triphosphate hydrolases"/>
    <property type="match status" value="1"/>
</dbReference>
<dbReference type="EC" id="2.7.4.2" evidence="3"/>
<dbReference type="GO" id="GO:0005829">
    <property type="term" value="C:cytosol"/>
    <property type="evidence" value="ECO:0007669"/>
    <property type="project" value="UniProtKB-SubCell"/>
</dbReference>
<dbReference type="GO" id="GO:0005524">
    <property type="term" value="F:ATP binding"/>
    <property type="evidence" value="ECO:0007669"/>
    <property type="project" value="UniProtKB-KW"/>
</dbReference>
<evidence type="ECO:0000256" key="11">
    <source>
        <dbReference type="ARBA" id="ARBA00022840"/>
    </source>
</evidence>
<reference evidence="20" key="1">
    <citation type="submission" date="2017-02" db="UniProtKB">
        <authorList>
            <consortium name="WormBaseParasite"/>
        </authorList>
    </citation>
    <scope>IDENTIFICATION</scope>
</reference>
<dbReference type="UniPathway" id="UPA00057">
    <property type="reaction ID" value="UER00099"/>
</dbReference>
<keyword evidence="12" id="KW-0752">Steroid biosynthesis</keyword>
<dbReference type="GO" id="GO:0006695">
    <property type="term" value="P:cholesterol biosynthetic process"/>
    <property type="evidence" value="ECO:0007669"/>
    <property type="project" value="UniProtKB-KW"/>
</dbReference>
<evidence type="ECO:0000256" key="17">
    <source>
        <dbReference type="ARBA" id="ARBA00034549"/>
    </source>
</evidence>
<dbReference type="OMA" id="YGFFCRA"/>
<keyword evidence="11" id="KW-0067">ATP-binding</keyword>
<dbReference type="AlphaFoldDB" id="A0A0N5CYU0"/>
<evidence type="ECO:0000313" key="19">
    <source>
        <dbReference type="Proteomes" id="UP000276776"/>
    </source>
</evidence>
<evidence type="ECO:0000256" key="15">
    <source>
        <dbReference type="ARBA" id="ARBA00023166"/>
    </source>
</evidence>
<dbReference type="EMBL" id="UYYF01004351">
    <property type="protein sequence ID" value="VDN02881.1"/>
    <property type="molecule type" value="Genomic_DNA"/>
</dbReference>
<keyword evidence="4" id="KW-0963">Cytoplasm</keyword>
<evidence type="ECO:0000256" key="9">
    <source>
        <dbReference type="ARBA" id="ARBA00022777"/>
    </source>
</evidence>
<reference evidence="18 19" key="2">
    <citation type="submission" date="2018-11" db="EMBL/GenBank/DDBJ databases">
        <authorList>
            <consortium name="Pathogen Informatics"/>
        </authorList>
    </citation>
    <scope>NUCLEOTIDE SEQUENCE [LARGE SCALE GENOMIC DNA]</scope>
</reference>
<evidence type="ECO:0000256" key="10">
    <source>
        <dbReference type="ARBA" id="ARBA00022778"/>
    </source>
</evidence>
<dbReference type="Proteomes" id="UP000276776">
    <property type="component" value="Unassembled WGS sequence"/>
</dbReference>
<keyword evidence="16" id="KW-0753">Steroid metabolism</keyword>
<dbReference type="OrthoDB" id="2401875at2759"/>
<keyword evidence="14" id="KW-0443">Lipid metabolism</keyword>
<organism evidence="20">
    <name type="scientific">Thelazia callipaeda</name>
    <name type="common">Oriental eyeworm</name>
    <name type="synonym">Parasitic nematode</name>
    <dbReference type="NCBI Taxonomy" id="103827"/>
    <lineage>
        <taxon>Eukaryota</taxon>
        <taxon>Metazoa</taxon>
        <taxon>Ecdysozoa</taxon>
        <taxon>Nematoda</taxon>
        <taxon>Chromadorea</taxon>
        <taxon>Rhabditida</taxon>
        <taxon>Spirurina</taxon>
        <taxon>Spiruromorpha</taxon>
        <taxon>Thelazioidea</taxon>
        <taxon>Thelaziidae</taxon>
        <taxon>Thelazia</taxon>
    </lineage>
</organism>
<evidence type="ECO:0000256" key="16">
    <source>
        <dbReference type="ARBA" id="ARBA00023221"/>
    </source>
</evidence>
<keyword evidence="8" id="KW-0547">Nucleotide-binding</keyword>
<sequence>MGRPAVICLSGKRKCGKDFVANLIAKRLEGIGCRVIVCGVSHPLKEEYAELNGIDGERLKSDLLYKEIYRRDMIIWSEKLRENDAGYFCRKVLARCDSFDVIIVPDCRRLSDIEFFKVNCGSRIRLVRIECALPIRKKRGFEFIEGIDDQITECGLDEYDGWDIIINNDIPTVNESLPSTLETFLTRLSCEIIKMLGN</sequence>
<evidence type="ECO:0000256" key="8">
    <source>
        <dbReference type="ARBA" id="ARBA00022741"/>
    </source>
</evidence>
<accession>A0A0N5CYU0</accession>
<keyword evidence="13" id="KW-0756">Sterol biosynthesis</keyword>
<dbReference type="GO" id="GO:0019287">
    <property type="term" value="P:isopentenyl diphosphate biosynthetic process, mevalonate pathway"/>
    <property type="evidence" value="ECO:0007669"/>
    <property type="project" value="UniProtKB-UniPathway"/>
</dbReference>
<dbReference type="GO" id="GO:0004631">
    <property type="term" value="F:phosphomevalonate kinase activity"/>
    <property type="evidence" value="ECO:0007669"/>
    <property type="project" value="UniProtKB-EC"/>
</dbReference>
<gene>
    <name evidence="18" type="ORF">TCLT_LOCUS5616</name>
</gene>
<keyword evidence="10" id="KW-0152">Cholesterol biosynthesis</keyword>
<keyword evidence="6" id="KW-0153">Cholesterol metabolism</keyword>
<dbReference type="PANTHER" id="PTHR13101:SF1">
    <property type="entry name" value="PHOSPHOMEVALONATE KINASE"/>
    <property type="match status" value="1"/>
</dbReference>
<name>A0A0N5CYU0_THECL</name>